<dbReference type="AlphaFoldDB" id="A0A2A6FN67"/>
<feature type="region of interest" description="Disordered" evidence="1">
    <location>
        <begin position="18"/>
        <end position="37"/>
    </location>
</feature>
<dbReference type="EMBL" id="NAEP01000069">
    <property type="protein sequence ID" value="PDQ34127.1"/>
    <property type="molecule type" value="Genomic_DNA"/>
</dbReference>
<proteinExistence type="predicted"/>
<dbReference type="Gene3D" id="1.20.1270.210">
    <property type="match status" value="1"/>
</dbReference>
<gene>
    <name evidence="2" type="ORF">B5766_12910</name>
</gene>
<organism evidence="2 3">
    <name type="scientific">Candidatus Lumbricidiphila eiseniae</name>
    <dbReference type="NCBI Taxonomy" id="1969409"/>
    <lineage>
        <taxon>Bacteria</taxon>
        <taxon>Bacillati</taxon>
        <taxon>Actinomycetota</taxon>
        <taxon>Actinomycetes</taxon>
        <taxon>Micrococcales</taxon>
        <taxon>Microbacteriaceae</taxon>
        <taxon>Candidatus Lumbricidiphila</taxon>
    </lineage>
</organism>
<dbReference type="NCBIfam" id="TIGR01537">
    <property type="entry name" value="portal_HK97"/>
    <property type="match status" value="1"/>
</dbReference>
<sequence>MGRIIDWLLAPVPGMYRDTTPAPEVSPSGAGPSDASTAITAPARGRVAGEVSTGDAFSISMVYRAIQIHAIAAKQLSLIAQRNGRPLAQVPPLVRQPDLDVSRSAFIEQSVASLACTGNAYWRKTFFPTGQVANVSVLNPLDVTPVANSAGTLVGYKYRGTDFTPTDVQQLFLLRVPGSLKGLGPIQAAQIELRGALDLRDYSANWFRSSGIPNGLLNSDQELTPAEAQQAKDAWMMSEGALKGVAVLGKGLNYHRVFLSPADAQFLESQQFTTTQIARLFGVPASLMLASIQGSSQTYANIEQDWIGYTRFSLMSYLVEIEDALSALLPRGTRAKFNVEALLRSDTTTRYQAHKIALEAGFMTIDEVRDRENLDPLPQEGL</sequence>
<comment type="caution">
    <text evidence="2">The sequence shown here is derived from an EMBL/GenBank/DDBJ whole genome shotgun (WGS) entry which is preliminary data.</text>
</comment>
<evidence type="ECO:0000313" key="3">
    <source>
        <dbReference type="Proteomes" id="UP000219994"/>
    </source>
</evidence>
<protein>
    <submittedName>
        <fullName evidence="2">Phage portal protein</fullName>
    </submittedName>
</protein>
<dbReference type="InterPro" id="IPR006427">
    <property type="entry name" value="Portal_HK97"/>
</dbReference>
<dbReference type="InterPro" id="IPR006944">
    <property type="entry name" value="Phage/GTA_portal"/>
</dbReference>
<dbReference type="Pfam" id="PF04860">
    <property type="entry name" value="Phage_portal"/>
    <property type="match status" value="1"/>
</dbReference>
<accession>A0A2A6FN67</accession>
<evidence type="ECO:0000313" key="2">
    <source>
        <dbReference type="EMBL" id="PDQ34127.1"/>
    </source>
</evidence>
<dbReference type="Proteomes" id="UP000219994">
    <property type="component" value="Unassembled WGS sequence"/>
</dbReference>
<name>A0A2A6FN67_9MICO</name>
<evidence type="ECO:0000256" key="1">
    <source>
        <dbReference type="SAM" id="MobiDB-lite"/>
    </source>
</evidence>
<reference evidence="3" key="1">
    <citation type="submission" date="2017-03" db="EMBL/GenBank/DDBJ databases">
        <authorList>
            <person name="Lund M.B."/>
        </authorList>
    </citation>
    <scope>NUCLEOTIDE SEQUENCE [LARGE SCALE GENOMIC DNA]</scope>
</reference>